<dbReference type="PROSITE" id="PS51007">
    <property type="entry name" value="CYTC"/>
    <property type="match status" value="2"/>
</dbReference>
<dbReference type="PANTHER" id="PTHR35008">
    <property type="entry name" value="BLL4482 PROTEIN-RELATED"/>
    <property type="match status" value="1"/>
</dbReference>
<dbReference type="EMBL" id="CP036267">
    <property type="protein sequence ID" value="QDT32894.1"/>
    <property type="molecule type" value="Genomic_DNA"/>
</dbReference>
<dbReference type="InterPro" id="IPR009056">
    <property type="entry name" value="Cyt_c-like_dom"/>
</dbReference>
<dbReference type="AlphaFoldDB" id="A0A517QMM5"/>
<evidence type="ECO:0000313" key="7">
    <source>
        <dbReference type="EMBL" id="QDT32894.1"/>
    </source>
</evidence>
<dbReference type="Proteomes" id="UP000315724">
    <property type="component" value="Chromosome"/>
</dbReference>
<dbReference type="Pfam" id="PF00034">
    <property type="entry name" value="Cytochrom_C"/>
    <property type="match status" value="1"/>
</dbReference>
<organism evidence="7 8">
    <name type="scientific">Thalassoglobus polymorphus</name>
    <dbReference type="NCBI Taxonomy" id="2527994"/>
    <lineage>
        <taxon>Bacteria</taxon>
        <taxon>Pseudomonadati</taxon>
        <taxon>Planctomycetota</taxon>
        <taxon>Planctomycetia</taxon>
        <taxon>Planctomycetales</taxon>
        <taxon>Planctomycetaceae</taxon>
        <taxon>Thalassoglobus</taxon>
    </lineage>
</organism>
<keyword evidence="2 4" id="KW-0479">Metal-binding</keyword>
<feature type="domain" description="Cytochrome c" evidence="6">
    <location>
        <begin position="61"/>
        <end position="155"/>
    </location>
</feature>
<dbReference type="InterPro" id="IPR036909">
    <property type="entry name" value="Cyt_c-like_dom_sf"/>
</dbReference>
<name>A0A517QMM5_9PLAN</name>
<sequence>MLLCCFVGCQSRTEQPDFVSSEEVENLPPELKPEVRKVLREYAGSFEQPVLLMNDGAVSKAQLKLGQAVYQKRCVQCHGVSGDGNGPVASSMYPRPRDYRKGVYKFTSTPYGSKPVRSDLIRTVTNGVRGTSMPSFKMLPPEEIEAVVDYVLALTHRGELELQIAVLADFEEEVDLELVEEESIPLLKRLWERAAGSQVVPMSPQPVFTQEHIDRGREAFLTKGCSKCHGEDGRGQTPDNLAGNLKDIWGNVTRAADLTGGMLRGGQRPIDVYRRIFSGINGTPMPGFGNAFKQEPETMWDLTAYVLHVTNSRRMGVSHLPGQGSPYIPVTEETDDATD</sequence>
<evidence type="ECO:0000256" key="3">
    <source>
        <dbReference type="ARBA" id="ARBA00023004"/>
    </source>
</evidence>
<evidence type="ECO:0000256" key="1">
    <source>
        <dbReference type="ARBA" id="ARBA00022617"/>
    </source>
</evidence>
<dbReference type="GO" id="GO:0020037">
    <property type="term" value="F:heme binding"/>
    <property type="evidence" value="ECO:0007669"/>
    <property type="project" value="InterPro"/>
</dbReference>
<protein>
    <submittedName>
        <fullName evidence="7">Cytochrome c6</fullName>
    </submittedName>
</protein>
<dbReference type="KEGG" id="tpol:Mal48_21420"/>
<dbReference type="GO" id="GO:0046872">
    <property type="term" value="F:metal ion binding"/>
    <property type="evidence" value="ECO:0007669"/>
    <property type="project" value="UniProtKB-KW"/>
</dbReference>
<evidence type="ECO:0000256" key="5">
    <source>
        <dbReference type="SAM" id="MobiDB-lite"/>
    </source>
</evidence>
<evidence type="ECO:0000256" key="2">
    <source>
        <dbReference type="ARBA" id="ARBA00022723"/>
    </source>
</evidence>
<evidence type="ECO:0000259" key="6">
    <source>
        <dbReference type="PROSITE" id="PS51007"/>
    </source>
</evidence>
<keyword evidence="3 4" id="KW-0408">Iron</keyword>
<feature type="domain" description="Cytochrome c" evidence="6">
    <location>
        <begin position="211"/>
        <end position="310"/>
    </location>
</feature>
<keyword evidence="8" id="KW-1185">Reference proteome</keyword>
<accession>A0A517QMM5</accession>
<dbReference type="GO" id="GO:0009055">
    <property type="term" value="F:electron transfer activity"/>
    <property type="evidence" value="ECO:0007669"/>
    <property type="project" value="InterPro"/>
</dbReference>
<gene>
    <name evidence="7" type="primary">petJ</name>
    <name evidence="7" type="ORF">Mal48_21420</name>
</gene>
<feature type="region of interest" description="Disordered" evidence="5">
    <location>
        <begin position="317"/>
        <end position="339"/>
    </location>
</feature>
<evidence type="ECO:0000313" key="8">
    <source>
        <dbReference type="Proteomes" id="UP000315724"/>
    </source>
</evidence>
<proteinExistence type="predicted"/>
<reference evidence="7 8" key="1">
    <citation type="submission" date="2019-02" db="EMBL/GenBank/DDBJ databases">
        <title>Deep-cultivation of Planctomycetes and their phenomic and genomic characterization uncovers novel biology.</title>
        <authorList>
            <person name="Wiegand S."/>
            <person name="Jogler M."/>
            <person name="Boedeker C."/>
            <person name="Pinto D."/>
            <person name="Vollmers J."/>
            <person name="Rivas-Marin E."/>
            <person name="Kohn T."/>
            <person name="Peeters S.H."/>
            <person name="Heuer A."/>
            <person name="Rast P."/>
            <person name="Oberbeckmann S."/>
            <person name="Bunk B."/>
            <person name="Jeske O."/>
            <person name="Meyerdierks A."/>
            <person name="Storesund J.E."/>
            <person name="Kallscheuer N."/>
            <person name="Luecker S."/>
            <person name="Lage O.M."/>
            <person name="Pohl T."/>
            <person name="Merkel B.J."/>
            <person name="Hornburger P."/>
            <person name="Mueller R.-W."/>
            <person name="Bruemmer F."/>
            <person name="Labrenz M."/>
            <person name="Spormann A.M."/>
            <person name="Op den Camp H."/>
            <person name="Overmann J."/>
            <person name="Amann R."/>
            <person name="Jetten M.S.M."/>
            <person name="Mascher T."/>
            <person name="Medema M.H."/>
            <person name="Devos D.P."/>
            <person name="Kaster A.-K."/>
            <person name="Ovreas L."/>
            <person name="Rohde M."/>
            <person name="Galperin M.Y."/>
            <person name="Jogler C."/>
        </authorList>
    </citation>
    <scope>NUCLEOTIDE SEQUENCE [LARGE SCALE GENOMIC DNA]</scope>
    <source>
        <strain evidence="7 8">Mal48</strain>
    </source>
</reference>
<evidence type="ECO:0000256" key="4">
    <source>
        <dbReference type="PROSITE-ProRule" id="PRU00433"/>
    </source>
</evidence>
<dbReference type="PANTHER" id="PTHR35008:SF8">
    <property type="entry name" value="ALCOHOL DEHYDROGENASE CYTOCHROME C SUBUNIT"/>
    <property type="match status" value="1"/>
</dbReference>
<dbReference type="Gene3D" id="1.10.760.10">
    <property type="entry name" value="Cytochrome c-like domain"/>
    <property type="match status" value="2"/>
</dbReference>
<keyword evidence="1 4" id="KW-0349">Heme</keyword>
<dbReference type="SUPFAM" id="SSF46626">
    <property type="entry name" value="Cytochrome c"/>
    <property type="match status" value="2"/>
</dbReference>
<dbReference type="Pfam" id="PF13442">
    <property type="entry name" value="Cytochrome_CBB3"/>
    <property type="match status" value="1"/>
</dbReference>
<dbReference type="InterPro" id="IPR051459">
    <property type="entry name" value="Cytochrome_c-type_DH"/>
</dbReference>